<dbReference type="RefSeq" id="WP_085496929.1">
    <property type="nucleotide sequence ID" value="NZ_FXAZ01000006.1"/>
</dbReference>
<dbReference type="Proteomes" id="UP000193834">
    <property type="component" value="Unassembled WGS sequence"/>
</dbReference>
<dbReference type="AlphaFoldDB" id="A0A1X7LMQ9"/>
<feature type="compositionally biased region" description="Basic residues" evidence="1">
    <location>
        <begin position="183"/>
        <end position="219"/>
    </location>
</feature>
<keyword evidence="3" id="KW-1185">Reference proteome</keyword>
<dbReference type="EMBL" id="FXAZ01000006">
    <property type="protein sequence ID" value="SMG55176.1"/>
    <property type="molecule type" value="Genomic_DNA"/>
</dbReference>
<evidence type="ECO:0000256" key="1">
    <source>
        <dbReference type="SAM" id="MobiDB-lite"/>
    </source>
</evidence>
<organism evidence="2 3">
    <name type="scientific">Paenibacillus aquistagni</name>
    <dbReference type="NCBI Taxonomy" id="1852522"/>
    <lineage>
        <taxon>Bacteria</taxon>
        <taxon>Bacillati</taxon>
        <taxon>Bacillota</taxon>
        <taxon>Bacilli</taxon>
        <taxon>Bacillales</taxon>
        <taxon>Paenibacillaceae</taxon>
        <taxon>Paenibacillus</taxon>
    </lineage>
</organism>
<feature type="region of interest" description="Disordered" evidence="1">
    <location>
        <begin position="160"/>
        <end position="219"/>
    </location>
</feature>
<gene>
    <name evidence="2" type="ORF">SAMN06295960_3830</name>
</gene>
<evidence type="ECO:0000313" key="3">
    <source>
        <dbReference type="Proteomes" id="UP000193834"/>
    </source>
</evidence>
<feature type="compositionally biased region" description="Polar residues" evidence="1">
    <location>
        <begin position="71"/>
        <end position="87"/>
    </location>
</feature>
<evidence type="ECO:0000313" key="2">
    <source>
        <dbReference type="EMBL" id="SMG55176.1"/>
    </source>
</evidence>
<sequence length="219" mass="23358">MTAASHGPYSSHPYKGPQSNPAATGGMPPSASFPSSPRDLMNVPHLQGQFRSAPTGYGSIPLPSERPGHHQASTSAIAPNPSSSSTAIVPYTPPDSPVTPIAAPTPAAPAPASKSKFNLNDIKGALDRMGGIDGLISQMGKVQKVMQSVQEIVPVAKMLVGSFGSGKKKKRDEDDELFYDPRPKRKRRPSGKRPRKKRTSSSTKSRPKAHSPKPLRPRR</sequence>
<evidence type="ECO:0008006" key="4">
    <source>
        <dbReference type="Google" id="ProtNLM"/>
    </source>
</evidence>
<proteinExistence type="predicted"/>
<dbReference type="OrthoDB" id="2680668at2"/>
<dbReference type="STRING" id="1852522.SAMN06295960_3830"/>
<protein>
    <recommendedName>
        <fullName evidence="4">YqfQ-like protein</fullName>
    </recommendedName>
</protein>
<name>A0A1X7LMQ9_9BACL</name>
<accession>A0A1X7LMQ9</accession>
<reference evidence="2 3" key="1">
    <citation type="submission" date="2017-04" db="EMBL/GenBank/DDBJ databases">
        <authorList>
            <person name="Afonso C.L."/>
            <person name="Miller P.J."/>
            <person name="Scott M.A."/>
            <person name="Spackman E."/>
            <person name="Goraichik I."/>
            <person name="Dimitrov K.M."/>
            <person name="Suarez D.L."/>
            <person name="Swayne D.E."/>
        </authorList>
    </citation>
    <scope>NUCLEOTIDE SEQUENCE [LARGE SCALE GENOMIC DNA]</scope>
    <source>
        <strain evidence="2 3">11</strain>
    </source>
</reference>
<feature type="region of interest" description="Disordered" evidence="1">
    <location>
        <begin position="1"/>
        <end position="115"/>
    </location>
</feature>